<protein>
    <submittedName>
        <fullName evidence="8">Cytochrome P450</fullName>
    </submittedName>
</protein>
<dbReference type="PRINTS" id="PR00385">
    <property type="entry name" value="P450"/>
</dbReference>
<proteinExistence type="inferred from homology"/>
<dbReference type="AlphaFoldDB" id="A0A9W9VRW8"/>
<evidence type="ECO:0000313" key="8">
    <source>
        <dbReference type="EMBL" id="KAJ5388208.1"/>
    </source>
</evidence>
<dbReference type="InterPro" id="IPR002401">
    <property type="entry name" value="Cyt_P450_E_grp-I"/>
</dbReference>
<dbReference type="RefSeq" id="XP_056486006.1">
    <property type="nucleotide sequence ID" value="XM_056635386.1"/>
</dbReference>
<dbReference type="GO" id="GO:0020037">
    <property type="term" value="F:heme binding"/>
    <property type="evidence" value="ECO:0007669"/>
    <property type="project" value="InterPro"/>
</dbReference>
<dbReference type="SUPFAM" id="SSF48264">
    <property type="entry name" value="Cytochrome P450"/>
    <property type="match status" value="1"/>
</dbReference>
<dbReference type="GO" id="GO:0043386">
    <property type="term" value="P:mycotoxin biosynthetic process"/>
    <property type="evidence" value="ECO:0007669"/>
    <property type="project" value="UniProtKB-ARBA"/>
</dbReference>
<keyword evidence="5 6" id="KW-0408">Iron</keyword>
<keyword evidence="9" id="KW-1185">Reference proteome</keyword>
<evidence type="ECO:0000256" key="7">
    <source>
        <dbReference type="RuleBase" id="RU000461"/>
    </source>
</evidence>
<accession>A0A9W9VRW8</accession>
<dbReference type="PRINTS" id="PR00463">
    <property type="entry name" value="EP450I"/>
</dbReference>
<evidence type="ECO:0000256" key="5">
    <source>
        <dbReference type="ARBA" id="ARBA00023004"/>
    </source>
</evidence>
<sequence>MFAGYLGKTLDSITLSPSLLFYATGTVLIARLLQALTWRWWFHPFASVPGPRLAAVSSLWQIWQDVFRDGDTARAIDKLHQEHNTDIIRISPNHVHIKDPDFYFKLRFDKDPDFYSKLGVPHSILSADTKSARAMRSKASAIVAPRDWGVAAHSQRGEEINLFHTIRTISTDIICNLCFGFAPGFVKRPEDASQLFNVLDMCLEGLWFTVHIPYLAEYLNRLPKWLLKILLPGLTYFKNQSGEWVDETLRNSRNSSVEDRKTTIMDALNPSPNQNIGTADRDWLIDQANTFVFAGVDTTSTMLMYTFHKVLSSREIHSRLQHELRNANISIQEGYDWKAVRDLPYLTAVIKEGLRLSAVIPGRLPRTVPAGGVEYKETFLPGTVVSSTIYSMHHNSTIFPDPDIFSPDRWLAENSVELERYNVAFSKGKRSCIGMK</sequence>
<comment type="similarity">
    <text evidence="2 7">Belongs to the cytochrome P450 family.</text>
</comment>
<dbReference type="GO" id="GO:0004497">
    <property type="term" value="F:monooxygenase activity"/>
    <property type="evidence" value="ECO:0007669"/>
    <property type="project" value="UniProtKB-KW"/>
</dbReference>
<dbReference type="Proteomes" id="UP001147747">
    <property type="component" value="Unassembled WGS sequence"/>
</dbReference>
<organism evidence="8 9">
    <name type="scientific">Penicillium cosmopolitanum</name>
    <dbReference type="NCBI Taxonomy" id="1131564"/>
    <lineage>
        <taxon>Eukaryota</taxon>
        <taxon>Fungi</taxon>
        <taxon>Dikarya</taxon>
        <taxon>Ascomycota</taxon>
        <taxon>Pezizomycotina</taxon>
        <taxon>Eurotiomycetes</taxon>
        <taxon>Eurotiomycetidae</taxon>
        <taxon>Eurotiales</taxon>
        <taxon>Aspergillaceae</taxon>
        <taxon>Penicillium</taxon>
    </lineage>
</organism>
<dbReference type="PANTHER" id="PTHR24305:SF166">
    <property type="entry name" value="CYTOCHROME P450 12A4, MITOCHONDRIAL-RELATED"/>
    <property type="match status" value="1"/>
</dbReference>
<reference evidence="8" key="2">
    <citation type="journal article" date="2023" name="IMA Fungus">
        <title>Comparative genomic study of the Penicillium genus elucidates a diverse pangenome and 15 lateral gene transfer events.</title>
        <authorList>
            <person name="Petersen C."/>
            <person name="Sorensen T."/>
            <person name="Nielsen M.R."/>
            <person name="Sondergaard T.E."/>
            <person name="Sorensen J.L."/>
            <person name="Fitzpatrick D.A."/>
            <person name="Frisvad J.C."/>
            <person name="Nielsen K.L."/>
        </authorList>
    </citation>
    <scope>NUCLEOTIDE SEQUENCE</scope>
    <source>
        <strain evidence="8">IBT 29677</strain>
    </source>
</reference>
<dbReference type="Gene3D" id="1.10.630.10">
    <property type="entry name" value="Cytochrome P450"/>
    <property type="match status" value="1"/>
</dbReference>
<feature type="binding site" description="axial binding residue" evidence="6">
    <location>
        <position position="432"/>
    </location>
    <ligand>
        <name>heme</name>
        <dbReference type="ChEBI" id="CHEBI:30413"/>
    </ligand>
    <ligandPart>
        <name>Fe</name>
        <dbReference type="ChEBI" id="CHEBI:18248"/>
    </ligandPart>
</feature>
<dbReference type="EMBL" id="JAPZBU010000009">
    <property type="protein sequence ID" value="KAJ5388208.1"/>
    <property type="molecule type" value="Genomic_DNA"/>
</dbReference>
<keyword evidence="4 7" id="KW-0560">Oxidoreductase</keyword>
<name>A0A9W9VRW8_9EURO</name>
<dbReference type="CDD" id="cd11062">
    <property type="entry name" value="CYP58-like"/>
    <property type="match status" value="1"/>
</dbReference>
<gene>
    <name evidence="8" type="ORF">N7509_010749</name>
</gene>
<dbReference type="InterPro" id="IPR017972">
    <property type="entry name" value="Cyt_P450_CS"/>
</dbReference>
<dbReference type="GO" id="GO:0016705">
    <property type="term" value="F:oxidoreductase activity, acting on paired donors, with incorporation or reduction of molecular oxygen"/>
    <property type="evidence" value="ECO:0007669"/>
    <property type="project" value="InterPro"/>
</dbReference>
<comment type="caution">
    <text evidence="8">The sequence shown here is derived from an EMBL/GenBank/DDBJ whole genome shotgun (WGS) entry which is preliminary data.</text>
</comment>
<dbReference type="Pfam" id="PF00067">
    <property type="entry name" value="p450"/>
    <property type="match status" value="1"/>
</dbReference>
<evidence type="ECO:0000256" key="3">
    <source>
        <dbReference type="ARBA" id="ARBA00022723"/>
    </source>
</evidence>
<evidence type="ECO:0000256" key="1">
    <source>
        <dbReference type="ARBA" id="ARBA00001971"/>
    </source>
</evidence>
<keyword evidence="6 7" id="KW-0349">Heme</keyword>
<reference evidence="8" key="1">
    <citation type="submission" date="2022-12" db="EMBL/GenBank/DDBJ databases">
        <authorList>
            <person name="Petersen C."/>
        </authorList>
    </citation>
    <scope>NUCLEOTIDE SEQUENCE</scope>
    <source>
        <strain evidence="8">IBT 29677</strain>
    </source>
</reference>
<dbReference type="InterPro" id="IPR036396">
    <property type="entry name" value="Cyt_P450_sf"/>
</dbReference>
<evidence type="ECO:0000256" key="4">
    <source>
        <dbReference type="ARBA" id="ARBA00023002"/>
    </source>
</evidence>
<keyword evidence="3 6" id="KW-0479">Metal-binding</keyword>
<dbReference type="PANTHER" id="PTHR24305">
    <property type="entry name" value="CYTOCHROME P450"/>
    <property type="match status" value="1"/>
</dbReference>
<dbReference type="OrthoDB" id="3945418at2759"/>
<dbReference type="GO" id="GO:0005506">
    <property type="term" value="F:iron ion binding"/>
    <property type="evidence" value="ECO:0007669"/>
    <property type="project" value="InterPro"/>
</dbReference>
<keyword evidence="7" id="KW-0503">Monooxygenase</keyword>
<dbReference type="GeneID" id="81374366"/>
<evidence type="ECO:0000313" key="9">
    <source>
        <dbReference type="Proteomes" id="UP001147747"/>
    </source>
</evidence>
<comment type="cofactor">
    <cofactor evidence="1 6">
        <name>heme</name>
        <dbReference type="ChEBI" id="CHEBI:30413"/>
    </cofactor>
</comment>
<dbReference type="PROSITE" id="PS00086">
    <property type="entry name" value="CYTOCHROME_P450"/>
    <property type="match status" value="1"/>
</dbReference>
<dbReference type="InterPro" id="IPR001128">
    <property type="entry name" value="Cyt_P450"/>
</dbReference>
<dbReference type="InterPro" id="IPR050121">
    <property type="entry name" value="Cytochrome_P450_monoxygenase"/>
</dbReference>
<evidence type="ECO:0000256" key="6">
    <source>
        <dbReference type="PIRSR" id="PIRSR602401-1"/>
    </source>
</evidence>
<evidence type="ECO:0000256" key="2">
    <source>
        <dbReference type="ARBA" id="ARBA00010617"/>
    </source>
</evidence>